<dbReference type="RefSeq" id="WP_183547451.1">
    <property type="nucleotide sequence ID" value="NZ_JACHIQ010000003.1"/>
</dbReference>
<dbReference type="AlphaFoldDB" id="A0A7J9S3T3"/>
<dbReference type="SUPFAM" id="SSF54611">
    <property type="entry name" value="SecB-like"/>
    <property type="match status" value="1"/>
</dbReference>
<dbReference type="GO" id="GO:0015031">
    <property type="term" value="P:protein transport"/>
    <property type="evidence" value="ECO:0007669"/>
    <property type="project" value="InterPro"/>
</dbReference>
<proteinExistence type="predicted"/>
<dbReference type="GO" id="GO:0051262">
    <property type="term" value="P:protein tetramerization"/>
    <property type="evidence" value="ECO:0007669"/>
    <property type="project" value="InterPro"/>
</dbReference>
<dbReference type="PANTHER" id="PTHR36918">
    <property type="match status" value="1"/>
</dbReference>
<dbReference type="GO" id="GO:0051082">
    <property type="term" value="F:unfolded protein binding"/>
    <property type="evidence" value="ECO:0007669"/>
    <property type="project" value="InterPro"/>
</dbReference>
<dbReference type="Gene3D" id="3.10.420.10">
    <property type="entry name" value="SecB-like"/>
    <property type="match status" value="1"/>
</dbReference>
<dbReference type="InterPro" id="IPR003708">
    <property type="entry name" value="SecB"/>
</dbReference>
<organism evidence="1 2">
    <name type="scientific">Methanococcus maripaludis</name>
    <name type="common">Methanococcus deltae</name>
    <dbReference type="NCBI Taxonomy" id="39152"/>
    <lineage>
        <taxon>Archaea</taxon>
        <taxon>Methanobacteriati</taxon>
        <taxon>Methanobacteriota</taxon>
        <taxon>Methanomada group</taxon>
        <taxon>Methanococci</taxon>
        <taxon>Methanococcales</taxon>
        <taxon>Methanococcaceae</taxon>
        <taxon>Methanococcus</taxon>
    </lineage>
</organism>
<gene>
    <name evidence="1" type="ORF">HNP97_001701</name>
</gene>
<reference evidence="1 2" key="1">
    <citation type="submission" date="2020-08" db="EMBL/GenBank/DDBJ databases">
        <title>Genomic Encyclopedia of Type Strains, Phase IV (KMG-V): Genome sequencing to study the core and pangenomes of soil and plant-associated prokaryotes.</title>
        <authorList>
            <person name="Whitman W."/>
        </authorList>
    </citation>
    <scope>NUCLEOTIDE SEQUENCE [LARGE SCALE GENOMIC DNA]</scope>
    <source>
        <strain evidence="1 2">DSM 7078</strain>
    </source>
</reference>
<evidence type="ECO:0000313" key="2">
    <source>
        <dbReference type="Proteomes" id="UP000584706"/>
    </source>
</evidence>
<accession>A0A7J9S3T3</accession>
<sequence length="138" mass="15836">MQKSCAMKFLDYNVDYIEFYDNPKFEVGNSVPVEMDLACNVKYENDEYNTMHVTMLMNLFKNTEETSKPFTMNVAVTGHFQLEHSDPKIREQYAKINAVSILFPYIRALVSTCTAAGNVGSMIIPPINVLNMFEEQEK</sequence>
<name>A0A7J9S3T3_METMI</name>
<dbReference type="InterPro" id="IPR035958">
    <property type="entry name" value="SecB-like_sf"/>
</dbReference>
<dbReference type="PANTHER" id="PTHR36918:SF1">
    <property type="entry name" value="PROTEIN-EXPORT PROTEIN SECB"/>
    <property type="match status" value="1"/>
</dbReference>
<dbReference type="EMBL" id="JACHIQ010000003">
    <property type="protein sequence ID" value="MBB6068188.1"/>
    <property type="molecule type" value="Genomic_DNA"/>
</dbReference>
<protein>
    <submittedName>
        <fullName evidence="1">Preprotein translocase subunit SecB</fullName>
    </submittedName>
</protein>
<dbReference type="Pfam" id="PF02556">
    <property type="entry name" value="SecB"/>
    <property type="match status" value="1"/>
</dbReference>
<dbReference type="Proteomes" id="UP000584706">
    <property type="component" value="Unassembled WGS sequence"/>
</dbReference>
<comment type="caution">
    <text evidence="1">The sequence shown here is derived from an EMBL/GenBank/DDBJ whole genome shotgun (WGS) entry which is preliminary data.</text>
</comment>
<evidence type="ECO:0000313" key="1">
    <source>
        <dbReference type="EMBL" id="MBB6068188.1"/>
    </source>
</evidence>